<sequence length="135" mass="14960">MNKLERAISLFNEGFNCCQSVIAVFHEDLKFDKELVLKISSGFGGGMGQGEVCGAVTGAIMAIGLKYGSSEVNDDKKQEVKDIINKFSEEFKKRNSSIICRELLECNEGEINGKKCICVKAVRDAVEILENDFHF</sequence>
<comment type="caution">
    <text evidence="1">The sequence shown here is derived from an EMBL/GenBank/DDBJ whole genome shotgun (WGS) entry which is preliminary data.</text>
</comment>
<proteinExistence type="predicted"/>
<gene>
    <name evidence="1" type="ORF">GCM10008905_00940</name>
</gene>
<accession>A0ABP3TRJ0</accession>
<dbReference type="InterPro" id="IPR010181">
    <property type="entry name" value="CGCAxxGCC_motif"/>
</dbReference>
<dbReference type="RefSeq" id="WP_343765290.1">
    <property type="nucleotide sequence ID" value="NZ_BAAACF010000001.1"/>
</dbReference>
<dbReference type="SUPFAM" id="SSF48695">
    <property type="entry name" value="Multiheme cytochromes"/>
    <property type="match status" value="1"/>
</dbReference>
<reference evidence="2" key="1">
    <citation type="journal article" date="2019" name="Int. J. Syst. Evol. Microbiol.">
        <title>The Global Catalogue of Microorganisms (GCM) 10K type strain sequencing project: providing services to taxonomists for standard genome sequencing and annotation.</title>
        <authorList>
            <consortium name="The Broad Institute Genomics Platform"/>
            <consortium name="The Broad Institute Genome Sequencing Center for Infectious Disease"/>
            <person name="Wu L."/>
            <person name="Ma J."/>
        </authorList>
    </citation>
    <scope>NUCLEOTIDE SEQUENCE [LARGE SCALE GENOMIC DNA]</scope>
    <source>
        <strain evidence="2">JCM 1405</strain>
    </source>
</reference>
<evidence type="ECO:0000313" key="1">
    <source>
        <dbReference type="EMBL" id="GAA0716464.1"/>
    </source>
</evidence>
<dbReference type="EMBL" id="BAAACF010000001">
    <property type="protein sequence ID" value="GAA0716464.1"/>
    <property type="molecule type" value="Genomic_DNA"/>
</dbReference>
<evidence type="ECO:0000313" key="2">
    <source>
        <dbReference type="Proteomes" id="UP001500339"/>
    </source>
</evidence>
<name>A0ABP3TRJ0_9CLOT</name>
<dbReference type="NCBIfam" id="TIGR01909">
    <property type="entry name" value="C_GCAxxG_C_C"/>
    <property type="match status" value="1"/>
</dbReference>
<dbReference type="InterPro" id="IPR036280">
    <property type="entry name" value="Multihaem_cyt_sf"/>
</dbReference>
<organism evidence="1 2">
    <name type="scientific">Clostridium malenominatum</name>
    <dbReference type="NCBI Taxonomy" id="1539"/>
    <lineage>
        <taxon>Bacteria</taxon>
        <taxon>Bacillati</taxon>
        <taxon>Bacillota</taxon>
        <taxon>Clostridia</taxon>
        <taxon>Eubacteriales</taxon>
        <taxon>Clostridiaceae</taxon>
        <taxon>Clostridium</taxon>
    </lineage>
</organism>
<dbReference type="Pfam" id="PF09719">
    <property type="entry name" value="C_GCAxxG_C_C"/>
    <property type="match status" value="1"/>
</dbReference>
<keyword evidence="2" id="KW-1185">Reference proteome</keyword>
<protein>
    <submittedName>
        <fullName evidence="1">C-GCAxxG-C-C family protein</fullName>
    </submittedName>
</protein>
<dbReference type="Proteomes" id="UP001500339">
    <property type="component" value="Unassembled WGS sequence"/>
</dbReference>